<name>A0A330LX87_9GAMM</name>
<dbReference type="InterPro" id="IPR016032">
    <property type="entry name" value="Sig_transdc_resp-reg_C-effctor"/>
</dbReference>
<dbReference type="CDD" id="cd00383">
    <property type="entry name" value="trans_reg_C"/>
    <property type="match status" value="1"/>
</dbReference>
<organism evidence="4 5">
    <name type="scientific">Shewanella benthica</name>
    <dbReference type="NCBI Taxonomy" id="43661"/>
    <lineage>
        <taxon>Bacteria</taxon>
        <taxon>Pseudomonadati</taxon>
        <taxon>Pseudomonadota</taxon>
        <taxon>Gammaproteobacteria</taxon>
        <taxon>Alteromonadales</taxon>
        <taxon>Shewanellaceae</taxon>
        <taxon>Shewanella</taxon>
    </lineage>
</organism>
<dbReference type="Pfam" id="PF00486">
    <property type="entry name" value="Trans_reg_C"/>
    <property type="match status" value="1"/>
</dbReference>
<accession>A0A330LX87</accession>
<dbReference type="KEGG" id="sbk:SHEWBE_0073"/>
<dbReference type="InterPro" id="IPR001867">
    <property type="entry name" value="OmpR/PhoB-type_DNA-bd"/>
</dbReference>
<evidence type="ECO:0000256" key="1">
    <source>
        <dbReference type="ARBA" id="ARBA00023125"/>
    </source>
</evidence>
<protein>
    <submittedName>
        <fullName evidence="4">Transcriptional regulator, CadC</fullName>
    </submittedName>
</protein>
<dbReference type="SUPFAM" id="SSF46894">
    <property type="entry name" value="C-terminal effector domain of the bipartite response regulators"/>
    <property type="match status" value="1"/>
</dbReference>
<feature type="DNA-binding region" description="OmpR/PhoB-type" evidence="2">
    <location>
        <begin position="1"/>
        <end position="98"/>
    </location>
</feature>
<dbReference type="AlphaFoldDB" id="A0A330LX87"/>
<dbReference type="Proteomes" id="UP000250123">
    <property type="component" value="Chromosome SHEWBE"/>
</dbReference>
<proteinExistence type="predicted"/>
<dbReference type="PROSITE" id="PS51755">
    <property type="entry name" value="OMPR_PHOB"/>
    <property type="match status" value="1"/>
</dbReference>
<dbReference type="GO" id="GO:0000160">
    <property type="term" value="P:phosphorelay signal transduction system"/>
    <property type="evidence" value="ECO:0007669"/>
    <property type="project" value="InterPro"/>
</dbReference>
<dbReference type="GO" id="GO:0003677">
    <property type="term" value="F:DNA binding"/>
    <property type="evidence" value="ECO:0007669"/>
    <property type="project" value="UniProtKB-UniRule"/>
</dbReference>
<evidence type="ECO:0000313" key="4">
    <source>
        <dbReference type="EMBL" id="SQH74074.1"/>
    </source>
</evidence>
<feature type="domain" description="OmpR/PhoB-type" evidence="3">
    <location>
        <begin position="1"/>
        <end position="98"/>
    </location>
</feature>
<sequence length="427" mass="48120">MQKITPYLELDAEAKQLVDRVKNKTITLTPSESAVLNQLIISSGAVCTKEELLAEGWVDRVVAATSLTQCVSTLRKKLEPYPEVVLRTIAGRGYQLNVSNRSHITMLAVNDPIAVRDALIDVSLLVKVSGIVIAVMLVACLWYCCDYHGVVKNTASWNSEKTIPLNIGGIKQGVPLLYKDDVAHLHPSMWQKHLAPESNHLTQLKSYSGYAATDGNYYSMAICPDYDKKGCSGHGLINIAATDLTPAGLHMDSFAELTKTMEQRIRYNRVIIPPTELDEANFVEHNYHADIYYPVKGEMLVRSDISLSLIYEDDSSGKFYSAACVTDEGCLTTPIKYKVKGHFTQYREKIGELDVDVFQVKVTQKQLFKPDKVSSAAMPFYREIRKHEIIEEDLYFYRLYKDKETAVWIVPLLGNTVAWYKYDKVNI</sequence>
<dbReference type="EMBL" id="LS483452">
    <property type="protein sequence ID" value="SQH74074.1"/>
    <property type="molecule type" value="Genomic_DNA"/>
</dbReference>
<dbReference type="OrthoDB" id="5904978at2"/>
<dbReference type="GO" id="GO:0006355">
    <property type="term" value="P:regulation of DNA-templated transcription"/>
    <property type="evidence" value="ECO:0007669"/>
    <property type="project" value="InterPro"/>
</dbReference>
<gene>
    <name evidence="4" type="ORF">SHEWBE_0073</name>
</gene>
<evidence type="ECO:0000313" key="5">
    <source>
        <dbReference type="Proteomes" id="UP000250123"/>
    </source>
</evidence>
<dbReference type="InterPro" id="IPR036388">
    <property type="entry name" value="WH-like_DNA-bd_sf"/>
</dbReference>
<evidence type="ECO:0000259" key="3">
    <source>
        <dbReference type="PROSITE" id="PS51755"/>
    </source>
</evidence>
<dbReference type="RefSeq" id="WP_112350775.1">
    <property type="nucleotide sequence ID" value="NZ_LS483452.1"/>
</dbReference>
<dbReference type="SMART" id="SM00862">
    <property type="entry name" value="Trans_reg_C"/>
    <property type="match status" value="1"/>
</dbReference>
<keyword evidence="1 2" id="KW-0238">DNA-binding</keyword>
<dbReference type="Gene3D" id="1.10.10.10">
    <property type="entry name" value="Winged helix-like DNA-binding domain superfamily/Winged helix DNA-binding domain"/>
    <property type="match status" value="1"/>
</dbReference>
<evidence type="ECO:0000256" key="2">
    <source>
        <dbReference type="PROSITE-ProRule" id="PRU01091"/>
    </source>
</evidence>
<reference evidence="5" key="1">
    <citation type="submission" date="2018-06" db="EMBL/GenBank/DDBJ databases">
        <authorList>
            <person name="Cea G.-C."/>
            <person name="William W."/>
        </authorList>
    </citation>
    <scope>NUCLEOTIDE SEQUENCE [LARGE SCALE GENOMIC DNA]</scope>
    <source>
        <strain evidence="5">DB21MT-2</strain>
    </source>
</reference>